<evidence type="ECO:0000313" key="10">
    <source>
        <dbReference type="Proteomes" id="UP000304928"/>
    </source>
</evidence>
<dbReference type="CDD" id="cd00202">
    <property type="entry name" value="ZnF_GATA"/>
    <property type="match status" value="1"/>
</dbReference>
<keyword evidence="2 6" id="KW-0863">Zinc-finger</keyword>
<proteinExistence type="predicted"/>
<evidence type="ECO:0000256" key="1">
    <source>
        <dbReference type="ARBA" id="ARBA00022723"/>
    </source>
</evidence>
<dbReference type="Pfam" id="PF00320">
    <property type="entry name" value="GATA"/>
    <property type="match status" value="1"/>
</dbReference>
<dbReference type="SMART" id="SM00401">
    <property type="entry name" value="ZnF_GATA"/>
    <property type="match status" value="1"/>
</dbReference>
<evidence type="ECO:0000259" key="8">
    <source>
        <dbReference type="PROSITE" id="PS50114"/>
    </source>
</evidence>
<feature type="region of interest" description="Disordered" evidence="7">
    <location>
        <begin position="481"/>
        <end position="533"/>
    </location>
</feature>
<evidence type="ECO:0000256" key="2">
    <source>
        <dbReference type="ARBA" id="ARBA00022771"/>
    </source>
</evidence>
<dbReference type="AlphaFoldDB" id="A0A4S9B620"/>
<dbReference type="GO" id="GO:0043565">
    <property type="term" value="F:sequence-specific DNA binding"/>
    <property type="evidence" value="ECO:0007669"/>
    <property type="project" value="InterPro"/>
</dbReference>
<keyword evidence="5" id="KW-0804">Transcription</keyword>
<comment type="caution">
    <text evidence="9">The sequence shown here is derived from an EMBL/GenBank/DDBJ whole genome shotgun (WGS) entry which is preliminary data.</text>
</comment>
<feature type="compositionally biased region" description="Basic and acidic residues" evidence="7">
    <location>
        <begin position="257"/>
        <end position="270"/>
    </location>
</feature>
<evidence type="ECO:0000256" key="5">
    <source>
        <dbReference type="ARBA" id="ARBA00023163"/>
    </source>
</evidence>
<accession>A0A4S9B620</accession>
<keyword evidence="3" id="KW-0862">Zinc</keyword>
<organism evidence="9 10">
    <name type="scientific">Aureobasidium pullulans</name>
    <name type="common">Black yeast</name>
    <name type="synonym">Pullularia pullulans</name>
    <dbReference type="NCBI Taxonomy" id="5580"/>
    <lineage>
        <taxon>Eukaryota</taxon>
        <taxon>Fungi</taxon>
        <taxon>Dikarya</taxon>
        <taxon>Ascomycota</taxon>
        <taxon>Pezizomycotina</taxon>
        <taxon>Dothideomycetes</taxon>
        <taxon>Dothideomycetidae</taxon>
        <taxon>Dothideales</taxon>
        <taxon>Saccotheciaceae</taxon>
        <taxon>Aureobasidium</taxon>
    </lineage>
</organism>
<keyword evidence="4" id="KW-0805">Transcription regulation</keyword>
<feature type="region of interest" description="Disordered" evidence="7">
    <location>
        <begin position="554"/>
        <end position="576"/>
    </location>
</feature>
<feature type="compositionally biased region" description="Polar residues" evidence="7">
    <location>
        <begin position="359"/>
        <end position="370"/>
    </location>
</feature>
<feature type="domain" description="GATA-type" evidence="8">
    <location>
        <begin position="517"/>
        <end position="547"/>
    </location>
</feature>
<feature type="compositionally biased region" description="Polar residues" evidence="7">
    <location>
        <begin position="79"/>
        <end position="95"/>
    </location>
</feature>
<dbReference type="PANTHER" id="PTHR47172:SF24">
    <property type="entry name" value="GATA ZINC FINGER DOMAIN-CONTAINING PROTEIN 14-RELATED"/>
    <property type="match status" value="1"/>
</dbReference>
<protein>
    <recommendedName>
        <fullName evidence="8">GATA-type domain-containing protein</fullName>
    </recommendedName>
</protein>
<evidence type="ECO:0000313" key="9">
    <source>
        <dbReference type="EMBL" id="THW88209.1"/>
    </source>
</evidence>
<keyword evidence="1" id="KW-0479">Metal-binding</keyword>
<sequence>RLPTSPTRRPRISRRNCFWTHGIGLDKTRTPSALHHQRNELCILKYPHSNIRPVCYTRHDSLPPCRNMNMDTSDRQRQDWTPPQSSPIEHSTNKQFRAALPPIKMLDIDKIKREEAEYQARGTNMNMAPSAVNSPTIPYPSGPPPPYSRPSYPDARTPPEARRPSQEDPSKQANKQSLPSIHEALGVEQSASYPPAAHRPYSPAPQPAYHAPVTAPAPPSPVSARRSFAAMEPPPPPQSAGFVHAPRSPYTQPHQDVSPRHMSEHQERQRSAYAPQPPPSLQPGQSPLAHQSQYPRSYSVAGPSPSHERTASHPLSMPPAAPPPAPHHPLPYGYAPAPAPAPYPSHYAYPPSAPHSAATTSSIYQPSITQPAPPQNSEPGRAPFGDSVKRHLDMWDFGEALNEIAESSSYMLDFSRQCGARLHQSQRSDPAPGTLPQLQEIDHLMEKSRRQLDCYAKMREFIIAQQTAYFQQAQEQQFRAQDGIKRDSVHQTEESKAGGFAGAEAKKRRGRAAPPGRCHSCNRAETPEWRRGPDGARTLCNACGLHYAKLTRKAGKNAAAISSSNLRPKAPEDTPN</sequence>
<feature type="compositionally biased region" description="Pro residues" evidence="7">
    <location>
        <begin position="316"/>
        <end position="329"/>
    </location>
</feature>
<name>A0A4S9B620_AURPU</name>
<dbReference type="GO" id="GO:0006355">
    <property type="term" value="P:regulation of DNA-templated transcription"/>
    <property type="evidence" value="ECO:0007669"/>
    <property type="project" value="InterPro"/>
</dbReference>
<dbReference type="PROSITE" id="PS50114">
    <property type="entry name" value="GATA_ZN_FINGER_2"/>
    <property type="match status" value="1"/>
</dbReference>
<dbReference type="InterPro" id="IPR013088">
    <property type="entry name" value="Znf_NHR/GATA"/>
</dbReference>
<dbReference type="PANTHER" id="PTHR47172">
    <property type="entry name" value="OS01G0976800 PROTEIN"/>
    <property type="match status" value="1"/>
</dbReference>
<reference evidence="9 10" key="1">
    <citation type="submission" date="2018-10" db="EMBL/GenBank/DDBJ databases">
        <title>Fifty Aureobasidium pullulans genomes reveal a recombining polyextremotolerant generalist.</title>
        <authorList>
            <person name="Gostincar C."/>
            <person name="Turk M."/>
            <person name="Zajc J."/>
            <person name="Gunde-Cimerman N."/>
        </authorList>
    </citation>
    <scope>NUCLEOTIDE SEQUENCE [LARGE SCALE GENOMIC DNA]</scope>
    <source>
        <strain evidence="9 10">EXF-10507</strain>
    </source>
</reference>
<evidence type="ECO:0000256" key="6">
    <source>
        <dbReference type="PROSITE-ProRule" id="PRU00094"/>
    </source>
</evidence>
<dbReference type="SUPFAM" id="SSF57716">
    <property type="entry name" value="Glucocorticoid receptor-like (DNA-binding domain)"/>
    <property type="match status" value="1"/>
</dbReference>
<feature type="region of interest" description="Disordered" evidence="7">
    <location>
        <begin position="121"/>
        <end position="387"/>
    </location>
</feature>
<feature type="compositionally biased region" description="Basic and acidic residues" evidence="7">
    <location>
        <begin position="482"/>
        <end position="496"/>
    </location>
</feature>
<feature type="compositionally biased region" description="Low complexity" evidence="7">
    <location>
        <begin position="344"/>
        <end position="358"/>
    </location>
</feature>
<evidence type="ECO:0000256" key="4">
    <source>
        <dbReference type="ARBA" id="ARBA00023015"/>
    </source>
</evidence>
<feature type="non-terminal residue" evidence="9">
    <location>
        <position position="1"/>
    </location>
</feature>
<gene>
    <name evidence="9" type="ORF">D6D15_06132</name>
</gene>
<dbReference type="PROSITE" id="PS00344">
    <property type="entry name" value="GATA_ZN_FINGER_1"/>
    <property type="match status" value="1"/>
</dbReference>
<dbReference type="Gene3D" id="3.30.50.10">
    <property type="entry name" value="Erythroid Transcription Factor GATA-1, subunit A"/>
    <property type="match status" value="1"/>
</dbReference>
<feature type="compositionally biased region" description="Polar residues" evidence="7">
    <location>
        <begin position="121"/>
        <end position="133"/>
    </location>
</feature>
<dbReference type="InterPro" id="IPR000679">
    <property type="entry name" value="Znf_GATA"/>
</dbReference>
<dbReference type="GO" id="GO:0008270">
    <property type="term" value="F:zinc ion binding"/>
    <property type="evidence" value="ECO:0007669"/>
    <property type="project" value="UniProtKB-KW"/>
</dbReference>
<feature type="compositionally biased region" description="Pro residues" evidence="7">
    <location>
        <begin position="137"/>
        <end position="148"/>
    </location>
</feature>
<feature type="compositionally biased region" description="Basic and acidic residues" evidence="7">
    <location>
        <begin position="157"/>
        <end position="170"/>
    </location>
</feature>
<evidence type="ECO:0000256" key="3">
    <source>
        <dbReference type="ARBA" id="ARBA00022833"/>
    </source>
</evidence>
<feature type="region of interest" description="Disordered" evidence="7">
    <location>
        <begin position="69"/>
        <end position="98"/>
    </location>
</feature>
<dbReference type="Proteomes" id="UP000304928">
    <property type="component" value="Unassembled WGS sequence"/>
</dbReference>
<evidence type="ECO:0000256" key="7">
    <source>
        <dbReference type="SAM" id="MobiDB-lite"/>
    </source>
</evidence>
<dbReference type="EMBL" id="QZAR01000107">
    <property type="protein sequence ID" value="THW88209.1"/>
    <property type="molecule type" value="Genomic_DNA"/>
</dbReference>